<accession>A0AAV5JJ11</accession>
<evidence type="ECO:0000256" key="1">
    <source>
        <dbReference type="SAM" id="MobiDB-lite"/>
    </source>
</evidence>
<evidence type="ECO:0000313" key="2">
    <source>
        <dbReference type="EMBL" id="GKV11358.1"/>
    </source>
</evidence>
<organism evidence="2 3">
    <name type="scientific">Rubroshorea leprosula</name>
    <dbReference type="NCBI Taxonomy" id="152421"/>
    <lineage>
        <taxon>Eukaryota</taxon>
        <taxon>Viridiplantae</taxon>
        <taxon>Streptophyta</taxon>
        <taxon>Embryophyta</taxon>
        <taxon>Tracheophyta</taxon>
        <taxon>Spermatophyta</taxon>
        <taxon>Magnoliopsida</taxon>
        <taxon>eudicotyledons</taxon>
        <taxon>Gunneridae</taxon>
        <taxon>Pentapetalae</taxon>
        <taxon>rosids</taxon>
        <taxon>malvids</taxon>
        <taxon>Malvales</taxon>
        <taxon>Dipterocarpaceae</taxon>
        <taxon>Rubroshorea</taxon>
    </lineage>
</organism>
<reference evidence="2 3" key="1">
    <citation type="journal article" date="2021" name="Commun. Biol.">
        <title>The genome of Shorea leprosula (Dipterocarpaceae) highlights the ecological relevance of drought in aseasonal tropical rainforests.</title>
        <authorList>
            <person name="Ng K.K.S."/>
            <person name="Kobayashi M.J."/>
            <person name="Fawcett J.A."/>
            <person name="Hatakeyama M."/>
            <person name="Paape T."/>
            <person name="Ng C.H."/>
            <person name="Ang C.C."/>
            <person name="Tnah L.H."/>
            <person name="Lee C.T."/>
            <person name="Nishiyama T."/>
            <person name="Sese J."/>
            <person name="O'Brien M.J."/>
            <person name="Copetti D."/>
            <person name="Mohd Noor M.I."/>
            <person name="Ong R.C."/>
            <person name="Putra M."/>
            <person name="Sireger I.Z."/>
            <person name="Indrioko S."/>
            <person name="Kosugi Y."/>
            <person name="Izuno A."/>
            <person name="Isagi Y."/>
            <person name="Lee S.L."/>
            <person name="Shimizu K.K."/>
        </authorList>
    </citation>
    <scope>NUCLEOTIDE SEQUENCE [LARGE SCALE GENOMIC DNA]</scope>
    <source>
        <strain evidence="2">214</strain>
    </source>
</reference>
<dbReference type="Proteomes" id="UP001054252">
    <property type="component" value="Unassembled WGS sequence"/>
</dbReference>
<sequence length="242" mass="26966">MPPKGHFKKDPPWGFVGSSEVKTRAEEGSLVWSGNQAQPLGQGQGHLPNNLPPHLPPQIPNLFPLVEHAEGGDENQPHNSAHNLASTANHGDVVTAQLAAMQQQFNVFQLVLAQLLAWNNPGDPLINLLNPTQQPPVQQQDPQLVQHAPALNESQGLQHERFKDSLIKHPAATFNEVNDRSLKFITAEDYALSQKPVLPKNQNPDWRDEGQSKKQIRTVHSRGQEKDGFEVTRADEKFCYYT</sequence>
<evidence type="ECO:0000313" key="3">
    <source>
        <dbReference type="Proteomes" id="UP001054252"/>
    </source>
</evidence>
<protein>
    <submittedName>
        <fullName evidence="2">Uncharacterized protein</fullName>
    </submittedName>
</protein>
<comment type="caution">
    <text evidence="2">The sequence shown here is derived from an EMBL/GenBank/DDBJ whole genome shotgun (WGS) entry which is preliminary data.</text>
</comment>
<name>A0AAV5JJ11_9ROSI</name>
<keyword evidence="3" id="KW-1185">Reference proteome</keyword>
<proteinExistence type="predicted"/>
<feature type="region of interest" description="Disordered" evidence="1">
    <location>
        <begin position="196"/>
        <end position="228"/>
    </location>
</feature>
<gene>
    <name evidence="2" type="ORF">SLEP1_g22622</name>
</gene>
<dbReference type="AlphaFoldDB" id="A0AAV5JJ11"/>
<dbReference type="EMBL" id="BPVZ01000034">
    <property type="protein sequence ID" value="GKV11358.1"/>
    <property type="molecule type" value="Genomic_DNA"/>
</dbReference>